<evidence type="ECO:0000259" key="3">
    <source>
        <dbReference type="Pfam" id="PF01408"/>
    </source>
</evidence>
<dbReference type="Pfam" id="PF02894">
    <property type="entry name" value="GFO_IDH_MocA_C"/>
    <property type="match status" value="1"/>
</dbReference>
<gene>
    <name evidence="5" type="ORF">E7V67_005825</name>
</gene>
<reference evidence="5 6" key="1">
    <citation type="journal article" date="2019" name="Int. J. Syst. Evol. Microbiol.">
        <title>The Draft Whole-Genome Sequence of the Antibiotic Producer Empedobacter haloabium ATCC 31962 Provides Indications for Its Taxonomic Reclassification.</title>
        <authorList>
            <person name="Miess H."/>
            <person name="Arlt P."/>
            <person name="Apel A.K."/>
            <person name="Weber T."/>
            <person name="Nieselt K."/>
            <person name="Hanssen F."/>
            <person name="Czemmel S."/>
            <person name="Nahnsen S."/>
            <person name="Gross H."/>
        </authorList>
    </citation>
    <scope>NUCLEOTIDE SEQUENCE [LARGE SCALE GENOMIC DNA]</scope>
    <source>
        <strain evidence="5 6">ATCC 31962</strain>
    </source>
</reference>
<dbReference type="Proteomes" id="UP000321323">
    <property type="component" value="Chromosome"/>
</dbReference>
<dbReference type="InterPro" id="IPR004104">
    <property type="entry name" value="Gfo/Idh/MocA-like_OxRdtase_C"/>
</dbReference>
<dbReference type="InterPro" id="IPR051317">
    <property type="entry name" value="Gfo/Idh/MocA_oxidoreduct"/>
</dbReference>
<accession>A0ABZ1URM7</accession>
<dbReference type="InterPro" id="IPR036291">
    <property type="entry name" value="NAD(P)-bd_dom_sf"/>
</dbReference>
<dbReference type="PANTHER" id="PTHR43708">
    <property type="entry name" value="CONSERVED EXPRESSED OXIDOREDUCTASE (EUROFUNG)"/>
    <property type="match status" value="1"/>
</dbReference>
<sequence>MQQYSVGLVGYGLGGATFHAPVIAAVPGLRLARIASRSARPETLDAYPGVQLDDTPQAMLDDPAIELVVVCTPNASHYALAKAALLAGKHVVVDKPFVLSSAEGEELVALARQRGVQLSVFQNRRWDGDFLTLRHVIESGQLGAVHTYRAHFDRYAPQVKARWKEAAQPGAGVLWDLGSHLIDQALVLFGMPRSVTAHLSMQRDGAQVEDAFELQLDFGATKAMLHAGALVRAPGPRYQVHGTNGSFVKHGIDPQEAALKLGARPGDAGWGIDAPADWGTVFAADGSCSTVETIPGAYEAFYRGMYHAIAEGVQLPVQPEDAVQVVRVIELALRSHHERRTIDFTGGEHGAG</sequence>
<dbReference type="NCBIfam" id="NF008607">
    <property type="entry name" value="PRK11579.1"/>
    <property type="match status" value="1"/>
</dbReference>
<dbReference type="InterPro" id="IPR000683">
    <property type="entry name" value="Gfo/Idh/MocA-like_OxRdtase_N"/>
</dbReference>
<organism evidence="5 6">
    <name type="scientific">[Empedobacter] haloabium</name>
    <dbReference type="NCBI Taxonomy" id="592317"/>
    <lineage>
        <taxon>Bacteria</taxon>
        <taxon>Pseudomonadati</taxon>
        <taxon>Pseudomonadota</taxon>
        <taxon>Betaproteobacteria</taxon>
        <taxon>Burkholderiales</taxon>
        <taxon>Oxalobacteraceae</taxon>
        <taxon>Telluria group</taxon>
        <taxon>Telluria group incertae sedis</taxon>
    </lineage>
</organism>
<evidence type="ECO:0000313" key="6">
    <source>
        <dbReference type="Proteomes" id="UP000321323"/>
    </source>
</evidence>
<feature type="domain" description="Gfo/Idh/MocA-like oxidoreductase N-terminal" evidence="3">
    <location>
        <begin position="5"/>
        <end position="120"/>
    </location>
</feature>
<dbReference type="Pfam" id="PF01408">
    <property type="entry name" value="GFO_IDH_MocA"/>
    <property type="match status" value="1"/>
</dbReference>
<protein>
    <submittedName>
        <fullName evidence="5">Oxidoreductase</fullName>
    </submittedName>
</protein>
<comment type="similarity">
    <text evidence="1">Belongs to the Gfo/Idh/MocA family.</text>
</comment>
<name>A0ABZ1URM7_9BURK</name>
<dbReference type="EMBL" id="CP136508">
    <property type="protein sequence ID" value="WUR14623.1"/>
    <property type="molecule type" value="Genomic_DNA"/>
</dbReference>
<proteinExistence type="inferred from homology"/>
<evidence type="ECO:0000256" key="2">
    <source>
        <dbReference type="ARBA" id="ARBA00023002"/>
    </source>
</evidence>
<evidence type="ECO:0000256" key="1">
    <source>
        <dbReference type="ARBA" id="ARBA00010928"/>
    </source>
</evidence>
<dbReference type="Gene3D" id="3.40.50.720">
    <property type="entry name" value="NAD(P)-binding Rossmann-like Domain"/>
    <property type="match status" value="1"/>
</dbReference>
<keyword evidence="6" id="KW-1185">Reference proteome</keyword>
<evidence type="ECO:0000259" key="4">
    <source>
        <dbReference type="Pfam" id="PF02894"/>
    </source>
</evidence>
<feature type="domain" description="Gfo/Idh/MocA-like oxidoreductase C-terminal" evidence="4">
    <location>
        <begin position="136"/>
        <end position="343"/>
    </location>
</feature>
<keyword evidence="2" id="KW-0560">Oxidoreductase</keyword>
<dbReference type="SUPFAM" id="SSF51735">
    <property type="entry name" value="NAD(P)-binding Rossmann-fold domains"/>
    <property type="match status" value="1"/>
</dbReference>
<dbReference type="Gene3D" id="3.30.360.10">
    <property type="entry name" value="Dihydrodipicolinate Reductase, domain 2"/>
    <property type="match status" value="1"/>
</dbReference>
<dbReference type="PANTHER" id="PTHR43708:SF5">
    <property type="entry name" value="CONSERVED EXPRESSED OXIDOREDUCTASE (EUROFUNG)-RELATED"/>
    <property type="match status" value="1"/>
</dbReference>
<evidence type="ECO:0000313" key="5">
    <source>
        <dbReference type="EMBL" id="WUR14623.1"/>
    </source>
</evidence>